<protein>
    <submittedName>
        <fullName evidence="2">DUF3857 domain-containing protein</fullName>
    </submittedName>
</protein>
<dbReference type="EMBL" id="CP119311">
    <property type="protein sequence ID" value="WEK34776.1"/>
    <property type="molecule type" value="Genomic_DNA"/>
</dbReference>
<organism evidence="2 3">
    <name type="scientific">Candidatus Pseudobacter hemicellulosilyticus</name>
    <dbReference type="NCBI Taxonomy" id="3121375"/>
    <lineage>
        <taxon>Bacteria</taxon>
        <taxon>Pseudomonadati</taxon>
        <taxon>Bacteroidota</taxon>
        <taxon>Chitinophagia</taxon>
        <taxon>Chitinophagales</taxon>
        <taxon>Chitinophagaceae</taxon>
        <taxon>Pseudobacter</taxon>
    </lineage>
</organism>
<dbReference type="Gene3D" id="2.60.40.3140">
    <property type="match status" value="1"/>
</dbReference>
<dbReference type="Proteomes" id="UP001220610">
    <property type="component" value="Chromosome"/>
</dbReference>
<accession>A0AAJ6BH33</accession>
<dbReference type="Gene3D" id="3.10.620.30">
    <property type="match status" value="1"/>
</dbReference>
<evidence type="ECO:0000313" key="3">
    <source>
        <dbReference type="Proteomes" id="UP001220610"/>
    </source>
</evidence>
<dbReference type="InterPro" id="IPR024618">
    <property type="entry name" value="DUF3857"/>
</dbReference>
<feature type="domain" description="DUF3857" evidence="1">
    <location>
        <begin position="70"/>
        <end position="222"/>
    </location>
</feature>
<dbReference type="AlphaFoldDB" id="A0AAJ6BH33"/>
<evidence type="ECO:0000259" key="1">
    <source>
        <dbReference type="Pfam" id="PF12969"/>
    </source>
</evidence>
<dbReference type="Gene3D" id="2.60.120.1130">
    <property type="match status" value="1"/>
</dbReference>
<sequence>MKKAIFLLLLPVCAWARQQKPALPEFGKIDKADMEIRECDFDKNAEAMILYNGGTLTLDASGGMVTMYLDRHVRIKILKDKGLSYADIHIPFQSYHKNQYIKSLSAQTYNTDAGGNIIISKLDKKLVYEKKIDKRSSEETFSFPDVKPGSIIEYKYTLVGARLNNWHFQHSLPVRYSWYKVDMPIELRVHSTPKCSLPYEQQSEIKGNRDIKTFSMRNIPALRDEAFITCEDDYLQQVSSRLIAIDVPGQAPVDLTGSWPLIIKELMEDEDFGKQLKRNIPRTGDLDSLLNLTRDPYQRMATIHRYVRKNMTWNGYSNIWALDGVKEAWKNKKGTTGEINLILVNLLKDAGLHAHPMLVSTRSHGMVDPLEPSYYQFNKVMAYVTIDNQVYVLDATDPYTPPNMIPYSVMYSQGLVIEKLDTFEGGWKTLWDPKQYFKTVTLVQGEIDTTGTMKGQATLYSYQYERHQRVRVYKNGLDQFRQSYFSSYPQMQMDSLLIENTDYDTAALKQTFLFSQPVSSAGDYQYFSANLFSGLEKNPFVADNRFSDVFFGANQQYQLYTNIRIPDGYSVEGSPKNIKMIMPDTSIIVTRMVSKEANILSCRFTLEFKKPFYSIEEYADFREFYKKLFDLLNEQFVIRKN</sequence>
<gene>
    <name evidence="2" type="ORF">P0Y53_20000</name>
</gene>
<proteinExistence type="predicted"/>
<dbReference type="Pfam" id="PF12969">
    <property type="entry name" value="DUF3857"/>
    <property type="match status" value="1"/>
</dbReference>
<evidence type="ECO:0000313" key="2">
    <source>
        <dbReference type="EMBL" id="WEK34776.1"/>
    </source>
</evidence>
<name>A0AAJ6BH33_9BACT</name>
<reference evidence="2" key="1">
    <citation type="submission" date="2023-03" db="EMBL/GenBank/DDBJ databases">
        <title>Andean soil-derived lignocellulolytic bacterial consortium as a source of novel taxa and putative plastic-active enzymes.</title>
        <authorList>
            <person name="Diaz-Garcia L."/>
            <person name="Chuvochina M."/>
            <person name="Feuerriegel G."/>
            <person name="Bunk B."/>
            <person name="Sproer C."/>
            <person name="Streit W.R."/>
            <person name="Rodriguez L.M."/>
            <person name="Overmann J."/>
            <person name="Jimenez D.J."/>
        </authorList>
    </citation>
    <scope>NUCLEOTIDE SEQUENCE</scope>
    <source>
        <strain evidence="2">MAG 7</strain>
    </source>
</reference>